<evidence type="ECO:0000256" key="8">
    <source>
        <dbReference type="SAM" id="Phobius"/>
    </source>
</evidence>
<dbReference type="EMBL" id="QGMF01000804">
    <property type="protein sequence ID" value="TVY13962.1"/>
    <property type="molecule type" value="Genomic_DNA"/>
</dbReference>
<dbReference type="OrthoDB" id="6612291at2759"/>
<evidence type="ECO:0000256" key="6">
    <source>
        <dbReference type="ARBA" id="ARBA00023136"/>
    </source>
</evidence>
<dbReference type="InterPro" id="IPR020846">
    <property type="entry name" value="MFS_dom"/>
</dbReference>
<keyword evidence="4 8" id="KW-0812">Transmembrane</keyword>
<dbReference type="AlphaFoldDB" id="A0A8T9B6F7"/>
<dbReference type="InterPro" id="IPR005828">
    <property type="entry name" value="MFS_sugar_transport-like"/>
</dbReference>
<evidence type="ECO:0000313" key="11">
    <source>
        <dbReference type="Proteomes" id="UP000469559"/>
    </source>
</evidence>
<dbReference type="SUPFAM" id="SSF103473">
    <property type="entry name" value="MFS general substrate transporter"/>
    <property type="match status" value="1"/>
</dbReference>
<evidence type="ECO:0000256" key="4">
    <source>
        <dbReference type="ARBA" id="ARBA00022692"/>
    </source>
</evidence>
<dbReference type="InterPro" id="IPR005829">
    <property type="entry name" value="Sugar_transporter_CS"/>
</dbReference>
<name>A0A8T9B6F7_9HELO</name>
<evidence type="ECO:0000256" key="3">
    <source>
        <dbReference type="ARBA" id="ARBA00022448"/>
    </source>
</evidence>
<feature type="transmembrane region" description="Helical" evidence="8">
    <location>
        <begin position="24"/>
        <end position="46"/>
    </location>
</feature>
<keyword evidence="10" id="KW-0762">Sugar transport</keyword>
<dbReference type="NCBIfam" id="TIGR00879">
    <property type="entry name" value="SP"/>
    <property type="match status" value="1"/>
</dbReference>
<dbReference type="Gene3D" id="1.20.1250.20">
    <property type="entry name" value="MFS general substrate transporter like domains"/>
    <property type="match status" value="1"/>
</dbReference>
<evidence type="ECO:0000313" key="10">
    <source>
        <dbReference type="EMBL" id="TVY13962.1"/>
    </source>
</evidence>
<reference evidence="10 11" key="1">
    <citation type="submission" date="2018-05" db="EMBL/GenBank/DDBJ databases">
        <title>Whole genome sequencing for identification of molecular markers to develop diagnostic detection tools for the regulated plant pathogen Lachnellula willkommii.</title>
        <authorList>
            <person name="Giroux E."/>
            <person name="Bilodeau G."/>
        </authorList>
    </citation>
    <scope>NUCLEOTIDE SEQUENCE [LARGE SCALE GENOMIC DNA]</scope>
    <source>
        <strain evidence="10 11">CBS 203.66</strain>
    </source>
</reference>
<evidence type="ECO:0000259" key="9">
    <source>
        <dbReference type="PROSITE" id="PS50850"/>
    </source>
</evidence>
<proteinExistence type="inferred from homology"/>
<evidence type="ECO:0000256" key="5">
    <source>
        <dbReference type="ARBA" id="ARBA00022989"/>
    </source>
</evidence>
<accession>A0A8T9B6F7</accession>
<dbReference type="PANTHER" id="PTHR48022:SF10">
    <property type="entry name" value="MAJOR FACILITATOR SUPERFAMILY (MFS) PROFILE DOMAIN-CONTAINING PROTEIN"/>
    <property type="match status" value="1"/>
</dbReference>
<organism evidence="10 11">
    <name type="scientific">Lachnellula arida</name>
    <dbReference type="NCBI Taxonomy" id="1316785"/>
    <lineage>
        <taxon>Eukaryota</taxon>
        <taxon>Fungi</taxon>
        <taxon>Dikarya</taxon>
        <taxon>Ascomycota</taxon>
        <taxon>Pezizomycotina</taxon>
        <taxon>Leotiomycetes</taxon>
        <taxon>Helotiales</taxon>
        <taxon>Lachnaceae</taxon>
        <taxon>Lachnellula</taxon>
    </lineage>
</organism>
<feature type="transmembrane region" description="Helical" evidence="8">
    <location>
        <begin position="356"/>
        <end position="377"/>
    </location>
</feature>
<feature type="domain" description="Major facilitator superfamily (MFS) profile" evidence="9">
    <location>
        <begin position="31"/>
        <end position="480"/>
    </location>
</feature>
<feature type="transmembrane region" description="Helical" evidence="8">
    <location>
        <begin position="108"/>
        <end position="134"/>
    </location>
</feature>
<feature type="transmembrane region" description="Helical" evidence="8">
    <location>
        <begin position="389"/>
        <end position="411"/>
    </location>
</feature>
<dbReference type="InterPro" id="IPR036259">
    <property type="entry name" value="MFS_trans_sf"/>
</dbReference>
<comment type="similarity">
    <text evidence="2 7">Belongs to the major facilitator superfamily. Sugar transporter (TC 2.A.1.1) family.</text>
</comment>
<protein>
    <submittedName>
        <fullName evidence="10">High-affinity glucose transporter ght2</fullName>
    </submittedName>
</protein>
<dbReference type="PROSITE" id="PS50850">
    <property type="entry name" value="MFS"/>
    <property type="match status" value="1"/>
</dbReference>
<comment type="caution">
    <text evidence="10">The sequence shown here is derived from an EMBL/GenBank/DDBJ whole genome shotgun (WGS) entry which is preliminary data.</text>
</comment>
<evidence type="ECO:0000256" key="2">
    <source>
        <dbReference type="ARBA" id="ARBA00010992"/>
    </source>
</evidence>
<keyword evidence="3 7" id="KW-0813">Transport</keyword>
<feature type="transmembrane region" description="Helical" evidence="8">
    <location>
        <begin position="84"/>
        <end position="101"/>
    </location>
</feature>
<evidence type="ECO:0000256" key="7">
    <source>
        <dbReference type="RuleBase" id="RU003346"/>
    </source>
</evidence>
<dbReference type="FunFam" id="1.20.1250.20:FF:000078">
    <property type="entry name" value="MFS maltose transporter, putative"/>
    <property type="match status" value="1"/>
</dbReference>
<keyword evidence="6 8" id="KW-0472">Membrane</keyword>
<dbReference type="InterPro" id="IPR050360">
    <property type="entry name" value="MFS_Sugar_Transporters"/>
</dbReference>
<keyword evidence="11" id="KW-1185">Reference proteome</keyword>
<keyword evidence="5 8" id="KW-1133">Transmembrane helix</keyword>
<dbReference type="PANTHER" id="PTHR48022">
    <property type="entry name" value="PLASTIDIC GLUCOSE TRANSPORTER 4"/>
    <property type="match status" value="1"/>
</dbReference>
<feature type="transmembrane region" description="Helical" evidence="8">
    <location>
        <begin position="327"/>
        <end position="349"/>
    </location>
</feature>
<dbReference type="Pfam" id="PF00083">
    <property type="entry name" value="Sugar_tr"/>
    <property type="match status" value="1"/>
</dbReference>
<feature type="transmembrane region" description="Helical" evidence="8">
    <location>
        <begin position="458"/>
        <end position="476"/>
    </location>
</feature>
<gene>
    <name evidence="10" type="primary">ght2_0</name>
    <name evidence="10" type="ORF">LARI1_G006652</name>
</gene>
<dbReference type="InterPro" id="IPR003663">
    <property type="entry name" value="Sugar/inositol_transpt"/>
</dbReference>
<feature type="transmembrane region" description="Helical" evidence="8">
    <location>
        <begin position="423"/>
        <end position="446"/>
    </location>
</feature>
<sequence>MSSENNQQLHDGRSLPLLKRVKEFTPLVLFMTIYLSVTAWNYGYDIAVFGGVQAMEPFIAKFGVCSSATHVCAIPPYLASIMNSFPYLGKLIGCWIAAPVAEKFGRRIAILIITFTSFVQVVFLLPFRLCGVILQISASSAAQFTIGRMLCYGMTGICVIVMPAFMAECAPASLRGMITSQLQGQIVTAQLIATVVNYKTSTIHSNNGWRISVGIQFVMPVILLLLFPFIIESPRWLLSAGRIDEASKSLQKLRKKTEYDVRDEMSLLASSEGNEEKGTWKEVFDGNNRRRTGIAVIAMVGQQITGQAFATQYSVVFYKQQGFKNSFALGLIMQALGVTAVLITTTIVDSFGRRRLLIGGGIMQSVFLYIMGSIGTITKPSDVQKKVMVAGFMLFFFLYLTAWAPLSYVVLGEASTRRLVEKTSNLAVSLSVTTAFVVSFTVPYLIGIQYANLGGKVGFIYGSLSILVSIMTFVFIPEMKGRSLEELDTLFAEKTPTRSFRHAVVVTNVLRSEKGVTDAAVIEAETE</sequence>
<feature type="transmembrane region" description="Helical" evidence="8">
    <location>
        <begin position="209"/>
        <end position="231"/>
    </location>
</feature>
<comment type="subcellular location">
    <subcellularLocation>
        <location evidence="1">Membrane</location>
        <topology evidence="1">Multi-pass membrane protein</topology>
    </subcellularLocation>
</comment>
<dbReference type="GO" id="GO:0005351">
    <property type="term" value="F:carbohydrate:proton symporter activity"/>
    <property type="evidence" value="ECO:0007669"/>
    <property type="project" value="TreeGrafter"/>
</dbReference>
<dbReference type="PROSITE" id="PS00216">
    <property type="entry name" value="SUGAR_TRANSPORT_1"/>
    <property type="match status" value="1"/>
</dbReference>
<feature type="transmembrane region" description="Helical" evidence="8">
    <location>
        <begin position="146"/>
        <end position="167"/>
    </location>
</feature>
<dbReference type="Proteomes" id="UP000469559">
    <property type="component" value="Unassembled WGS sequence"/>
</dbReference>
<dbReference type="GO" id="GO:0016020">
    <property type="term" value="C:membrane"/>
    <property type="evidence" value="ECO:0007669"/>
    <property type="project" value="UniProtKB-SubCell"/>
</dbReference>
<evidence type="ECO:0000256" key="1">
    <source>
        <dbReference type="ARBA" id="ARBA00004141"/>
    </source>
</evidence>